<organism evidence="2">
    <name type="scientific">Rhizophora mucronata</name>
    <name type="common">Asiatic mangrove</name>
    <dbReference type="NCBI Taxonomy" id="61149"/>
    <lineage>
        <taxon>Eukaryota</taxon>
        <taxon>Viridiplantae</taxon>
        <taxon>Streptophyta</taxon>
        <taxon>Embryophyta</taxon>
        <taxon>Tracheophyta</taxon>
        <taxon>Spermatophyta</taxon>
        <taxon>Magnoliopsida</taxon>
        <taxon>eudicotyledons</taxon>
        <taxon>Gunneridae</taxon>
        <taxon>Pentapetalae</taxon>
        <taxon>rosids</taxon>
        <taxon>fabids</taxon>
        <taxon>Malpighiales</taxon>
        <taxon>Rhizophoraceae</taxon>
        <taxon>Rhizophora</taxon>
    </lineage>
</organism>
<dbReference type="EMBL" id="GGEC01006292">
    <property type="protein sequence ID" value="MBW86775.1"/>
    <property type="molecule type" value="Transcribed_RNA"/>
</dbReference>
<name>A0A2P2J006_RHIMU</name>
<feature type="compositionally biased region" description="Basic and acidic residues" evidence="1">
    <location>
        <begin position="9"/>
        <end position="20"/>
    </location>
</feature>
<evidence type="ECO:0000313" key="2">
    <source>
        <dbReference type="EMBL" id="MBW86775.1"/>
    </source>
</evidence>
<feature type="region of interest" description="Disordered" evidence="1">
    <location>
        <begin position="1"/>
        <end position="20"/>
    </location>
</feature>
<sequence length="20" mass="2336">MNKETVGPHVEDIDNHEDTR</sequence>
<reference evidence="2" key="1">
    <citation type="submission" date="2018-02" db="EMBL/GenBank/DDBJ databases">
        <title>Rhizophora mucronata_Transcriptome.</title>
        <authorList>
            <person name="Meera S.P."/>
            <person name="Sreeshan A."/>
            <person name="Augustine A."/>
        </authorList>
    </citation>
    <scope>NUCLEOTIDE SEQUENCE</scope>
    <source>
        <tissue evidence="2">Leaf</tissue>
    </source>
</reference>
<evidence type="ECO:0000256" key="1">
    <source>
        <dbReference type="SAM" id="MobiDB-lite"/>
    </source>
</evidence>
<proteinExistence type="predicted"/>
<dbReference type="AlphaFoldDB" id="A0A2P2J006"/>
<protein>
    <submittedName>
        <fullName evidence="2">Uncharacterized protein</fullName>
    </submittedName>
</protein>
<accession>A0A2P2J006</accession>